<name>A0A1G7VDT2_9BURK</name>
<evidence type="ECO:0000313" key="6">
    <source>
        <dbReference type="EMBL" id="SDG57867.1"/>
    </source>
</evidence>
<organism evidence="6 7">
    <name type="scientific">Paraburkholderia phenazinium</name>
    <dbReference type="NCBI Taxonomy" id="60549"/>
    <lineage>
        <taxon>Bacteria</taxon>
        <taxon>Pseudomonadati</taxon>
        <taxon>Pseudomonadota</taxon>
        <taxon>Betaproteobacteria</taxon>
        <taxon>Burkholderiales</taxon>
        <taxon>Burkholderiaceae</taxon>
        <taxon>Paraburkholderia</taxon>
    </lineage>
</organism>
<reference evidence="6 7" key="1">
    <citation type="submission" date="2016-10" db="EMBL/GenBank/DDBJ databases">
        <authorList>
            <person name="de Groot N.N."/>
        </authorList>
    </citation>
    <scope>NUCLEOTIDE SEQUENCE [LARGE SCALE GENOMIC DNA]</scope>
    <source>
        <strain evidence="6 7">LMG 2247</strain>
    </source>
</reference>
<dbReference type="EMBL" id="FNCJ01000004">
    <property type="protein sequence ID" value="SDG57867.1"/>
    <property type="molecule type" value="Genomic_DNA"/>
</dbReference>
<evidence type="ECO:0000256" key="1">
    <source>
        <dbReference type="ARBA" id="ARBA00022485"/>
    </source>
</evidence>
<keyword evidence="2" id="KW-0479">Metal-binding</keyword>
<evidence type="ECO:0000313" key="7">
    <source>
        <dbReference type="Proteomes" id="UP000199706"/>
    </source>
</evidence>
<evidence type="ECO:0000256" key="2">
    <source>
        <dbReference type="ARBA" id="ARBA00022723"/>
    </source>
</evidence>
<dbReference type="Proteomes" id="UP000199706">
    <property type="component" value="Unassembled WGS sequence"/>
</dbReference>
<dbReference type="Pfam" id="PF12831">
    <property type="entry name" value="FAD_oxidored"/>
    <property type="match status" value="1"/>
</dbReference>
<dbReference type="GO" id="GO:0051539">
    <property type="term" value="F:4 iron, 4 sulfur cluster binding"/>
    <property type="evidence" value="ECO:0007669"/>
    <property type="project" value="UniProtKB-KW"/>
</dbReference>
<keyword evidence="4" id="KW-0408">Iron</keyword>
<dbReference type="GO" id="GO:0046872">
    <property type="term" value="F:metal ion binding"/>
    <property type="evidence" value="ECO:0007669"/>
    <property type="project" value="UniProtKB-KW"/>
</dbReference>
<sequence>MTMTHAAPGVDRRPVQELHTDVLVAGGGASGLAAAVTAARQGCSVVLVERYGFCGGGAVAGLSGTICGLYEASEGNAPPRQLVHGFVDEFITQMEGRDGLGAPLKYGKTYTRVHEPLAWRETADAMLKQAGVTTLYHAMVTEVLLDGDRVAGAQLYTKEGKLRVHAGITIDATGDADLVSMAGLPTSMGQDGHVQNPTMIFRLMGVDVERFIAKYGSDTIMPAEVSAQIVTAKASGYNLPRAKIWLFPTTRPGELLCNCTRVTGADGRELNAVLYRDFSEAEFEGRIQAREYARFFREHLTGCEGSWINDTAVQVGVRQTRQANGVKTLRNADILSGTKFADGIARSPWPIELHSGDRPRVEWLLNDYYEVPLGCFVPRRGESLFVAGRCLSAEHEAVASARVTAQCFSYGHAIGHAAALAVQERIETRRVTGEDVRILLNRDGARLNG</sequence>
<dbReference type="RefSeq" id="WP_244106539.1">
    <property type="nucleotide sequence ID" value="NZ_CADERL010000031.1"/>
</dbReference>
<dbReference type="SUPFAM" id="SSF51905">
    <property type="entry name" value="FAD/NAD(P)-binding domain"/>
    <property type="match status" value="1"/>
</dbReference>
<dbReference type="PANTHER" id="PTHR43498">
    <property type="entry name" value="FERREDOXIN:COB-COM HETERODISULFIDE REDUCTASE SUBUNIT A"/>
    <property type="match status" value="1"/>
</dbReference>
<dbReference type="PANTHER" id="PTHR43498:SF1">
    <property type="entry name" value="COB--COM HETERODISULFIDE REDUCTASE IRON-SULFUR SUBUNIT A"/>
    <property type="match status" value="1"/>
</dbReference>
<accession>A0A1G7VDT2</accession>
<evidence type="ECO:0000256" key="4">
    <source>
        <dbReference type="ARBA" id="ARBA00023004"/>
    </source>
</evidence>
<keyword evidence="5" id="KW-0411">Iron-sulfur</keyword>
<keyword evidence="1" id="KW-0004">4Fe-4S</keyword>
<dbReference type="InterPro" id="IPR039650">
    <property type="entry name" value="HdrA-like"/>
</dbReference>
<evidence type="ECO:0000256" key="5">
    <source>
        <dbReference type="ARBA" id="ARBA00023014"/>
    </source>
</evidence>
<dbReference type="InterPro" id="IPR036188">
    <property type="entry name" value="FAD/NAD-bd_sf"/>
</dbReference>
<proteinExistence type="predicted"/>
<protein>
    <submittedName>
        <fullName evidence="6">FAD dependent oxidoreductase</fullName>
    </submittedName>
</protein>
<keyword evidence="3" id="KW-0560">Oxidoreductase</keyword>
<dbReference type="GO" id="GO:0016491">
    <property type="term" value="F:oxidoreductase activity"/>
    <property type="evidence" value="ECO:0007669"/>
    <property type="project" value="UniProtKB-KW"/>
</dbReference>
<dbReference type="AlphaFoldDB" id="A0A1G7VDT2"/>
<gene>
    <name evidence="6" type="ORF">SAMN05216466_10427</name>
</gene>
<evidence type="ECO:0000256" key="3">
    <source>
        <dbReference type="ARBA" id="ARBA00023002"/>
    </source>
</evidence>
<dbReference type="Gene3D" id="3.50.50.60">
    <property type="entry name" value="FAD/NAD(P)-binding domain"/>
    <property type="match status" value="1"/>
</dbReference>